<organism evidence="4 5">
    <name type="scientific">Engelhardtia mirabilis</name>
    <dbReference type="NCBI Taxonomy" id="2528011"/>
    <lineage>
        <taxon>Bacteria</taxon>
        <taxon>Pseudomonadati</taxon>
        <taxon>Planctomycetota</taxon>
        <taxon>Planctomycetia</taxon>
        <taxon>Planctomycetia incertae sedis</taxon>
        <taxon>Engelhardtia</taxon>
    </lineage>
</organism>
<dbReference type="RefSeq" id="WP_145063235.1">
    <property type="nucleotide sequence ID" value="NZ_CP036287.1"/>
</dbReference>
<evidence type="ECO:0000256" key="2">
    <source>
        <dbReference type="SAM" id="MobiDB-lite"/>
    </source>
</evidence>
<sequence length="782" mass="85118" precursor="true">MRITAASPTLATLALAGLVTLLPARAQLAPSATDQDPLGAPAETEQGATPAATQAPTVGDRRNQGLEREQMWAAPTAEDWAKPCLIPWERTFDDAIAVSLATGKPILACVNMDGEIASEHYAGVRYRQPEVASLYEPYVCVIASVYRHTPRDYDEQGRRIPCPRFGTVTCGEHILNEPELYDRFLDDVRVSPRHIMIELEGDEVYDVYYALDTASVFDTIREGIATRTREPYPDTGNDRPLLDRVTSRASDDMEMVERAYVDGNADLRRALLRRATEAGGDAPIDLLRLAIYGLDPELADLAREALVQTSNPKAADLIAEALRVPMPADDREALLAALERQDAHTPWAKSLSAVYRGLATRSESLDVDSWTRALEGAEAPMERRDRVQVVSRLEYGGAAAKAQPTDPALKLELAEASLALAVDPQAAAVLGNGGGVVRSYQQLLLEDARRAALEAEQLGATGWRVDATVAIAAFFLGDIAQARTRADAAVGEMPPGQADWSAISVLSIFAEARREAITEAVAAGNDWPREWLTDVHAAYSVINRHPLGTEASVVKHVDFLRTLGAVDRAWAALDEGLMRYPDSWDLHGRKRAQVLYQLGYRGLEPAYQAMLASEYASPNTPWYAGFASLTAAEFHRRSGEREEALAAYSRAIDYYDQSVANNPDNLESADHYAAMALAGRARVLMELGRLEPAVAEIEASFARRPQAADALDGLNLSGVATAQALRYRANRAERVDLAHRVQAALDVLPNDKLLPAPFDRVGPATRSADGRRPLGQDDGNDG</sequence>
<feature type="chain" id="PRO_5022222143" evidence="3">
    <location>
        <begin position="27"/>
        <end position="782"/>
    </location>
</feature>
<dbReference type="EMBL" id="CP036287">
    <property type="protein sequence ID" value="QDU66041.1"/>
    <property type="molecule type" value="Genomic_DNA"/>
</dbReference>
<evidence type="ECO:0000313" key="5">
    <source>
        <dbReference type="Proteomes" id="UP000316921"/>
    </source>
</evidence>
<protein>
    <submittedName>
        <fullName evidence="4">Uncharacterized protein</fullName>
    </submittedName>
</protein>
<keyword evidence="5" id="KW-1185">Reference proteome</keyword>
<feature type="repeat" description="TPR" evidence="1">
    <location>
        <begin position="632"/>
        <end position="665"/>
    </location>
</feature>
<dbReference type="SUPFAM" id="SSF48452">
    <property type="entry name" value="TPR-like"/>
    <property type="match status" value="1"/>
</dbReference>
<proteinExistence type="predicted"/>
<evidence type="ECO:0000313" key="4">
    <source>
        <dbReference type="EMBL" id="QDU66041.1"/>
    </source>
</evidence>
<dbReference type="Proteomes" id="UP000316921">
    <property type="component" value="Chromosome"/>
</dbReference>
<feature type="region of interest" description="Disordered" evidence="2">
    <location>
        <begin position="756"/>
        <end position="782"/>
    </location>
</feature>
<dbReference type="KEGG" id="pbap:Pla133_11070"/>
<feature type="compositionally biased region" description="Low complexity" evidence="2">
    <location>
        <begin position="40"/>
        <end position="57"/>
    </location>
</feature>
<reference evidence="4 5" key="1">
    <citation type="submission" date="2019-02" db="EMBL/GenBank/DDBJ databases">
        <title>Deep-cultivation of Planctomycetes and their phenomic and genomic characterization uncovers novel biology.</title>
        <authorList>
            <person name="Wiegand S."/>
            <person name="Jogler M."/>
            <person name="Boedeker C."/>
            <person name="Pinto D."/>
            <person name="Vollmers J."/>
            <person name="Rivas-Marin E."/>
            <person name="Kohn T."/>
            <person name="Peeters S.H."/>
            <person name="Heuer A."/>
            <person name="Rast P."/>
            <person name="Oberbeckmann S."/>
            <person name="Bunk B."/>
            <person name="Jeske O."/>
            <person name="Meyerdierks A."/>
            <person name="Storesund J.E."/>
            <person name="Kallscheuer N."/>
            <person name="Luecker S."/>
            <person name="Lage O.M."/>
            <person name="Pohl T."/>
            <person name="Merkel B.J."/>
            <person name="Hornburger P."/>
            <person name="Mueller R.-W."/>
            <person name="Bruemmer F."/>
            <person name="Labrenz M."/>
            <person name="Spormann A.M."/>
            <person name="Op den Camp H."/>
            <person name="Overmann J."/>
            <person name="Amann R."/>
            <person name="Jetten M.S.M."/>
            <person name="Mascher T."/>
            <person name="Medema M.H."/>
            <person name="Devos D.P."/>
            <person name="Kaster A.-K."/>
            <person name="Ovreas L."/>
            <person name="Rohde M."/>
            <person name="Galperin M.Y."/>
            <person name="Jogler C."/>
        </authorList>
    </citation>
    <scope>NUCLEOTIDE SEQUENCE [LARGE SCALE GENOMIC DNA]</scope>
    <source>
        <strain evidence="4 5">Pla133</strain>
    </source>
</reference>
<evidence type="ECO:0000256" key="1">
    <source>
        <dbReference type="PROSITE-ProRule" id="PRU00339"/>
    </source>
</evidence>
<dbReference type="PROSITE" id="PS50005">
    <property type="entry name" value="TPR"/>
    <property type="match status" value="1"/>
</dbReference>
<keyword evidence="3" id="KW-0732">Signal</keyword>
<evidence type="ECO:0000256" key="3">
    <source>
        <dbReference type="SAM" id="SignalP"/>
    </source>
</evidence>
<gene>
    <name evidence="4" type="ORF">Pla133_11070</name>
</gene>
<feature type="signal peptide" evidence="3">
    <location>
        <begin position="1"/>
        <end position="26"/>
    </location>
</feature>
<feature type="region of interest" description="Disordered" evidence="2">
    <location>
        <begin position="30"/>
        <end position="63"/>
    </location>
</feature>
<dbReference type="InterPro" id="IPR019734">
    <property type="entry name" value="TPR_rpt"/>
</dbReference>
<dbReference type="AlphaFoldDB" id="A0A518BGF0"/>
<dbReference type="InterPro" id="IPR011990">
    <property type="entry name" value="TPR-like_helical_dom_sf"/>
</dbReference>
<name>A0A518BGF0_9BACT</name>
<keyword evidence="1" id="KW-0802">TPR repeat</keyword>
<accession>A0A518BGF0</accession>
<dbReference type="Gene3D" id="1.25.40.10">
    <property type="entry name" value="Tetratricopeptide repeat domain"/>
    <property type="match status" value="1"/>
</dbReference>